<dbReference type="InterPro" id="IPR012337">
    <property type="entry name" value="RNaseH-like_sf"/>
</dbReference>
<dbReference type="Pfam" id="PF25597">
    <property type="entry name" value="SH3_retrovirus"/>
    <property type="match status" value="1"/>
</dbReference>
<dbReference type="CDD" id="cd22157">
    <property type="entry name" value="F-box_AtFBW1-like"/>
    <property type="match status" value="1"/>
</dbReference>
<keyword evidence="4" id="KW-1185">Reference proteome</keyword>
<organism evidence="3 4">
    <name type="scientific">Lolium multiflorum</name>
    <name type="common">Italian ryegrass</name>
    <name type="synonym">Lolium perenne subsp. multiflorum</name>
    <dbReference type="NCBI Taxonomy" id="4521"/>
    <lineage>
        <taxon>Eukaryota</taxon>
        <taxon>Viridiplantae</taxon>
        <taxon>Streptophyta</taxon>
        <taxon>Embryophyta</taxon>
        <taxon>Tracheophyta</taxon>
        <taxon>Spermatophyta</taxon>
        <taxon>Magnoliopsida</taxon>
        <taxon>Liliopsida</taxon>
        <taxon>Poales</taxon>
        <taxon>Poaceae</taxon>
        <taxon>BOP clade</taxon>
        <taxon>Pooideae</taxon>
        <taxon>Poodae</taxon>
        <taxon>Poeae</taxon>
        <taxon>Poeae Chloroplast Group 2 (Poeae type)</taxon>
        <taxon>Loliodinae</taxon>
        <taxon>Loliinae</taxon>
        <taxon>Lolium</taxon>
    </lineage>
</organism>
<dbReference type="Gene3D" id="3.30.420.10">
    <property type="entry name" value="Ribonuclease H-like superfamily/Ribonuclease H"/>
    <property type="match status" value="1"/>
</dbReference>
<dbReference type="InterPro" id="IPR039537">
    <property type="entry name" value="Retrotran_Ty1/copia-like"/>
</dbReference>
<dbReference type="Pfam" id="PF00646">
    <property type="entry name" value="F-box"/>
    <property type="match status" value="1"/>
</dbReference>
<dbReference type="InterPro" id="IPR036397">
    <property type="entry name" value="RNaseH_sf"/>
</dbReference>
<dbReference type="InterPro" id="IPR001810">
    <property type="entry name" value="F-box_dom"/>
</dbReference>
<proteinExistence type="predicted"/>
<evidence type="ECO:0000313" key="3">
    <source>
        <dbReference type="EMBL" id="KAK1686566.1"/>
    </source>
</evidence>
<protein>
    <recommendedName>
        <fullName evidence="2">F-box domain-containing protein</fullName>
    </recommendedName>
</protein>
<dbReference type="Gene3D" id="1.20.1280.50">
    <property type="match status" value="1"/>
</dbReference>
<dbReference type="InterPro" id="IPR057670">
    <property type="entry name" value="SH3_retrovirus"/>
</dbReference>
<dbReference type="GO" id="GO:0003676">
    <property type="term" value="F:nucleic acid binding"/>
    <property type="evidence" value="ECO:0007669"/>
    <property type="project" value="InterPro"/>
</dbReference>
<evidence type="ECO:0000259" key="2">
    <source>
        <dbReference type="SMART" id="SM00256"/>
    </source>
</evidence>
<dbReference type="SMART" id="SM00256">
    <property type="entry name" value="FBOX"/>
    <property type="match status" value="1"/>
</dbReference>
<feature type="region of interest" description="Disordered" evidence="1">
    <location>
        <begin position="142"/>
        <end position="255"/>
    </location>
</feature>
<feature type="compositionally biased region" description="Low complexity" evidence="1">
    <location>
        <begin position="217"/>
        <end position="231"/>
    </location>
</feature>
<gene>
    <name evidence="3" type="ORF">QYE76_047414</name>
</gene>
<dbReference type="Proteomes" id="UP001231189">
    <property type="component" value="Unassembled WGS sequence"/>
</dbReference>
<accession>A0AAD8X1K6</accession>
<evidence type="ECO:0000256" key="1">
    <source>
        <dbReference type="SAM" id="MobiDB-lite"/>
    </source>
</evidence>
<feature type="compositionally biased region" description="Basic and acidic residues" evidence="1">
    <location>
        <begin position="199"/>
        <end position="211"/>
    </location>
</feature>
<dbReference type="AlphaFoldDB" id="A0AAD8X1K6"/>
<dbReference type="PANTHER" id="PTHR42648">
    <property type="entry name" value="TRANSPOSASE, PUTATIVE-RELATED"/>
    <property type="match status" value="1"/>
</dbReference>
<feature type="domain" description="F-box" evidence="2">
    <location>
        <begin position="261"/>
        <end position="301"/>
    </location>
</feature>
<dbReference type="EMBL" id="JAUUTY010000002">
    <property type="protein sequence ID" value="KAK1686566.1"/>
    <property type="molecule type" value="Genomic_DNA"/>
</dbReference>
<sequence>MARSMMKSKGVPGRFWGEAVTTAVYLLNRAPTKSVVGMTPYEAWYGRKPSVDHLRTFGCVAHVKTVAGHTSKLADRSTPMIMIGYEAGSKAYRAYNPINKKLVVTRDVVFEEEKSWNWGSTEPVQSISNEIFTVVYSDSHADDQGTASHSVTDLGAGSEDVGPKASSSATAGDASYRSIERSEESPYGRSPEASSSDTGRARPEKPNDSPRGRHRAGSSSSLSASPGEASPTMEETNRGKNEARTVSLPASATVQAEDGPFTDDLIVEILSRLPARSIHRFKCVSPFWRDLIADPAHRRKLSQTLAGFLYDTYEATTA</sequence>
<name>A0AAD8X1K6_LOLMU</name>
<dbReference type="SUPFAM" id="SSF81383">
    <property type="entry name" value="F-box domain"/>
    <property type="match status" value="1"/>
</dbReference>
<dbReference type="PANTHER" id="PTHR42648:SF25">
    <property type="entry name" value="RNA-DIRECTED DNA POLYMERASE"/>
    <property type="match status" value="1"/>
</dbReference>
<dbReference type="InterPro" id="IPR036047">
    <property type="entry name" value="F-box-like_dom_sf"/>
</dbReference>
<comment type="caution">
    <text evidence="3">The sequence shown here is derived from an EMBL/GenBank/DDBJ whole genome shotgun (WGS) entry which is preliminary data.</text>
</comment>
<reference evidence="3" key="1">
    <citation type="submission" date="2023-07" db="EMBL/GenBank/DDBJ databases">
        <title>A chromosome-level genome assembly of Lolium multiflorum.</title>
        <authorList>
            <person name="Chen Y."/>
            <person name="Copetti D."/>
            <person name="Kolliker R."/>
            <person name="Studer B."/>
        </authorList>
    </citation>
    <scope>NUCLEOTIDE SEQUENCE</scope>
    <source>
        <strain evidence="3">02402/16</strain>
        <tissue evidence="3">Leaf</tissue>
    </source>
</reference>
<dbReference type="SUPFAM" id="SSF53098">
    <property type="entry name" value="Ribonuclease H-like"/>
    <property type="match status" value="1"/>
</dbReference>
<evidence type="ECO:0000313" key="4">
    <source>
        <dbReference type="Proteomes" id="UP001231189"/>
    </source>
</evidence>